<protein>
    <submittedName>
        <fullName evidence="2">Uncharacterized protein</fullName>
    </submittedName>
</protein>
<gene>
    <name evidence="2" type="ORF">NDU88_004962</name>
</gene>
<proteinExistence type="predicted"/>
<evidence type="ECO:0000313" key="2">
    <source>
        <dbReference type="EMBL" id="KAJ1099868.1"/>
    </source>
</evidence>
<feature type="compositionally biased region" description="Polar residues" evidence="1">
    <location>
        <begin position="58"/>
        <end position="68"/>
    </location>
</feature>
<dbReference type="Proteomes" id="UP001066276">
    <property type="component" value="Chromosome 10"/>
</dbReference>
<reference evidence="2" key="1">
    <citation type="journal article" date="2022" name="bioRxiv">
        <title>Sequencing and chromosome-scale assembly of the giantPleurodeles waltlgenome.</title>
        <authorList>
            <person name="Brown T."/>
            <person name="Elewa A."/>
            <person name="Iarovenko S."/>
            <person name="Subramanian E."/>
            <person name="Araus A.J."/>
            <person name="Petzold A."/>
            <person name="Susuki M."/>
            <person name="Suzuki K.-i.T."/>
            <person name="Hayashi T."/>
            <person name="Toyoda A."/>
            <person name="Oliveira C."/>
            <person name="Osipova E."/>
            <person name="Leigh N.D."/>
            <person name="Simon A."/>
            <person name="Yun M.H."/>
        </authorList>
    </citation>
    <scope>NUCLEOTIDE SEQUENCE</scope>
    <source>
        <strain evidence="2">20211129_DDA</strain>
        <tissue evidence="2">Liver</tissue>
    </source>
</reference>
<evidence type="ECO:0000313" key="3">
    <source>
        <dbReference type="Proteomes" id="UP001066276"/>
    </source>
</evidence>
<dbReference type="AlphaFoldDB" id="A0AAV7MFI5"/>
<dbReference type="Gene3D" id="3.30.70.1820">
    <property type="entry name" value="L1 transposable element, RRM domain"/>
    <property type="match status" value="1"/>
</dbReference>
<name>A0AAV7MFI5_PLEWA</name>
<evidence type="ECO:0000256" key="1">
    <source>
        <dbReference type="SAM" id="MobiDB-lite"/>
    </source>
</evidence>
<keyword evidence="3" id="KW-1185">Reference proteome</keyword>
<organism evidence="2 3">
    <name type="scientific">Pleurodeles waltl</name>
    <name type="common">Iberian ribbed newt</name>
    <dbReference type="NCBI Taxonomy" id="8319"/>
    <lineage>
        <taxon>Eukaryota</taxon>
        <taxon>Metazoa</taxon>
        <taxon>Chordata</taxon>
        <taxon>Craniata</taxon>
        <taxon>Vertebrata</taxon>
        <taxon>Euteleostomi</taxon>
        <taxon>Amphibia</taxon>
        <taxon>Batrachia</taxon>
        <taxon>Caudata</taxon>
        <taxon>Salamandroidea</taxon>
        <taxon>Salamandridae</taxon>
        <taxon>Pleurodelinae</taxon>
        <taxon>Pleurodeles</taxon>
    </lineage>
</organism>
<feature type="region of interest" description="Disordered" evidence="1">
    <location>
        <begin position="56"/>
        <end position="91"/>
    </location>
</feature>
<accession>A0AAV7MFI5</accession>
<sequence>MAAHVTPTSAAAQLADSHPTDRILQEITAVGWRLEAMDIKDFKPLCGLNLHTGRHSLFPSNSNGPRSTPHNRRGSHCGSTGPGHGDTVLADEDHRLGGQKQERQCPLFWHTGTQRRIGLQAFLKDVLPELMGLDFSPPLVFQRAHRIGPMHKAPPGWPRPIIACFLRHKQACQVISAAISQVPYSLEGHEIRVAADFSRVTNENRK</sequence>
<dbReference type="EMBL" id="JANPWB010000014">
    <property type="protein sequence ID" value="KAJ1099868.1"/>
    <property type="molecule type" value="Genomic_DNA"/>
</dbReference>
<comment type="caution">
    <text evidence="2">The sequence shown here is derived from an EMBL/GenBank/DDBJ whole genome shotgun (WGS) entry which is preliminary data.</text>
</comment>